<reference evidence="2" key="1">
    <citation type="journal article" date="2015" name="BMC Genomics">
        <title>Draft genome of a commonly misdiagnosed multidrug resistant pathogen Candida auris.</title>
        <authorList>
            <person name="Chatterjee S."/>
            <person name="Alampalli S.V."/>
            <person name="Nageshan R.K."/>
            <person name="Chettiar S.T."/>
            <person name="Joshi S."/>
            <person name="Tatu U.S."/>
        </authorList>
    </citation>
    <scope>NUCLEOTIDE SEQUENCE [LARGE SCALE GENOMIC DNA]</scope>
    <source>
        <strain evidence="2">6684</strain>
    </source>
</reference>
<dbReference type="VEuPathDB" id="FungiDB:QG37_08069"/>
<dbReference type="Proteomes" id="UP000037122">
    <property type="component" value="Unassembled WGS sequence"/>
</dbReference>
<gene>
    <name evidence="1" type="ORF">QG37_08069</name>
</gene>
<evidence type="ECO:0000313" key="1">
    <source>
        <dbReference type="EMBL" id="KND95740.1"/>
    </source>
</evidence>
<comment type="caution">
    <text evidence="1">The sequence shown here is derived from an EMBL/GenBank/DDBJ whole genome shotgun (WGS) entry which is preliminary data.</text>
</comment>
<name>A0A0L0NPY9_CANAR</name>
<dbReference type="EMBL" id="LGST01000066">
    <property type="protein sequence ID" value="KND95740.1"/>
    <property type="molecule type" value="Genomic_DNA"/>
</dbReference>
<sequence>MFSDRSGPEGTREMFVELRLTLVEEADEKDLNGGCGLSIKERLQLWMGGYKK</sequence>
<proteinExistence type="predicted"/>
<accession>A0A0L0NPY9</accession>
<dbReference type="AlphaFoldDB" id="A0A0L0NPY9"/>
<protein>
    <submittedName>
        <fullName evidence="1">Uncharacterized protein</fullName>
    </submittedName>
</protein>
<evidence type="ECO:0000313" key="2">
    <source>
        <dbReference type="Proteomes" id="UP000037122"/>
    </source>
</evidence>
<organism evidence="1 2">
    <name type="scientific">Candidozyma auris</name>
    <name type="common">Yeast</name>
    <name type="synonym">Candida auris</name>
    <dbReference type="NCBI Taxonomy" id="498019"/>
    <lineage>
        <taxon>Eukaryota</taxon>
        <taxon>Fungi</taxon>
        <taxon>Dikarya</taxon>
        <taxon>Ascomycota</taxon>
        <taxon>Saccharomycotina</taxon>
        <taxon>Pichiomycetes</taxon>
        <taxon>Metschnikowiaceae</taxon>
        <taxon>Candidozyma</taxon>
    </lineage>
</organism>